<dbReference type="EMBL" id="BBML01000006">
    <property type="protein sequence ID" value="GAK97585.1"/>
    <property type="molecule type" value="Genomic_DNA"/>
</dbReference>
<dbReference type="SUPFAM" id="SSF47413">
    <property type="entry name" value="lambda repressor-like DNA-binding domains"/>
    <property type="match status" value="1"/>
</dbReference>
<accession>A0A090Q3N1</accession>
<comment type="caution">
    <text evidence="5">The sequence shown here is derived from an EMBL/GenBank/DDBJ whole genome shotgun (WGS) entry which is preliminary data.</text>
</comment>
<gene>
    <name evidence="5" type="ORF">JCM19294_121</name>
</gene>
<evidence type="ECO:0000256" key="1">
    <source>
        <dbReference type="ARBA" id="ARBA00023015"/>
    </source>
</evidence>
<dbReference type="AlphaFoldDB" id="A0A090Q3N1"/>
<evidence type="ECO:0000256" key="3">
    <source>
        <dbReference type="ARBA" id="ARBA00023163"/>
    </source>
</evidence>
<evidence type="ECO:0000313" key="5">
    <source>
        <dbReference type="EMBL" id="GAK97585.1"/>
    </source>
</evidence>
<reference evidence="5" key="1">
    <citation type="journal article" date="2014" name="Genome Announc.">
        <title>Draft Genome Sequences of Marine Flavobacterium Nonlabens Strains NR17, NR24, NR27, NR32, NR33, and Ara13.</title>
        <authorList>
            <person name="Nakanishi M."/>
            <person name="Meirelles P."/>
            <person name="Suzuki R."/>
            <person name="Takatani N."/>
            <person name="Mino S."/>
            <person name="Suda W."/>
            <person name="Oshima K."/>
            <person name="Hattori M."/>
            <person name="Ohkuma M."/>
            <person name="Hosokawa M."/>
            <person name="Miyashita K."/>
            <person name="Thompson F.L."/>
            <person name="Niwa A."/>
            <person name="Sawabe T."/>
            <person name="Sawabe T."/>
        </authorList>
    </citation>
    <scope>NUCLEOTIDE SEQUENCE [LARGE SCALE GENOMIC DNA]</scope>
    <source>
        <strain evidence="5">JCM 19294</strain>
    </source>
</reference>
<protein>
    <recommendedName>
        <fullName evidence="4">HTH cro/C1-type domain-containing protein</fullName>
    </recommendedName>
</protein>
<dbReference type="Proteomes" id="UP000029221">
    <property type="component" value="Unassembled WGS sequence"/>
</dbReference>
<dbReference type="PANTHER" id="PTHR40661:SF3">
    <property type="entry name" value="FELS-1 PROPHAGE TRANSCRIPTIONAL REGULATOR"/>
    <property type="match status" value="1"/>
</dbReference>
<keyword evidence="2" id="KW-0238">DNA-binding</keyword>
<evidence type="ECO:0000256" key="2">
    <source>
        <dbReference type="ARBA" id="ARBA00023125"/>
    </source>
</evidence>
<sequence length="143" mass="16013">MSDPTSIAERIKEIIEKNDLTASTFAEKINVGRSSISHILSGRNKPSLDFILNVMKEFPDVDLYWLMNGQKAKASKEIKSTSAPIINNSLFDQDVIKEQSVLKDEEKNEITPLPSPVNSQKLGKNIQKVILLFSDGSFESYEP</sequence>
<dbReference type="Gene3D" id="1.10.260.40">
    <property type="entry name" value="lambda repressor-like DNA-binding domains"/>
    <property type="match status" value="1"/>
</dbReference>
<keyword evidence="3" id="KW-0804">Transcription</keyword>
<name>A0A090Q3N1_9FLAO</name>
<dbReference type="STRING" id="319236.BST91_06110"/>
<keyword evidence="6" id="KW-1185">Reference proteome</keyword>
<dbReference type="InterPro" id="IPR010982">
    <property type="entry name" value="Lambda_DNA-bd_dom_sf"/>
</dbReference>
<dbReference type="RefSeq" id="WP_042279277.1">
    <property type="nucleotide sequence ID" value="NZ_BBML01000006.1"/>
</dbReference>
<dbReference type="eggNOG" id="COG3093">
    <property type="taxonomic scope" value="Bacteria"/>
</dbReference>
<dbReference type="InterPro" id="IPR001387">
    <property type="entry name" value="Cro/C1-type_HTH"/>
</dbReference>
<feature type="domain" description="HTH cro/C1-type" evidence="4">
    <location>
        <begin position="11"/>
        <end position="66"/>
    </location>
</feature>
<dbReference type="SMART" id="SM00530">
    <property type="entry name" value="HTH_XRE"/>
    <property type="match status" value="1"/>
</dbReference>
<dbReference type="PROSITE" id="PS50943">
    <property type="entry name" value="HTH_CROC1"/>
    <property type="match status" value="1"/>
</dbReference>
<dbReference type="GO" id="GO:0003677">
    <property type="term" value="F:DNA binding"/>
    <property type="evidence" value="ECO:0007669"/>
    <property type="project" value="UniProtKB-KW"/>
</dbReference>
<dbReference type="PANTHER" id="PTHR40661">
    <property type="match status" value="1"/>
</dbReference>
<organism evidence="5 6">
    <name type="scientific">Nonlabens tegetincola</name>
    <dbReference type="NCBI Taxonomy" id="323273"/>
    <lineage>
        <taxon>Bacteria</taxon>
        <taxon>Pseudomonadati</taxon>
        <taxon>Bacteroidota</taxon>
        <taxon>Flavobacteriia</taxon>
        <taxon>Flavobacteriales</taxon>
        <taxon>Flavobacteriaceae</taxon>
        <taxon>Nonlabens</taxon>
    </lineage>
</organism>
<evidence type="ECO:0000313" key="6">
    <source>
        <dbReference type="Proteomes" id="UP000029221"/>
    </source>
</evidence>
<dbReference type="Pfam" id="PF01381">
    <property type="entry name" value="HTH_3"/>
    <property type="match status" value="1"/>
</dbReference>
<evidence type="ECO:0000259" key="4">
    <source>
        <dbReference type="PROSITE" id="PS50943"/>
    </source>
</evidence>
<dbReference type="CDD" id="cd00093">
    <property type="entry name" value="HTH_XRE"/>
    <property type="match status" value="1"/>
</dbReference>
<keyword evidence="1" id="KW-0805">Transcription regulation</keyword>
<proteinExistence type="predicted"/>